<dbReference type="EMBL" id="FXUO01000006">
    <property type="protein sequence ID" value="SMP94958.1"/>
    <property type="molecule type" value="Genomic_DNA"/>
</dbReference>
<dbReference type="Gene3D" id="2.60.40.10">
    <property type="entry name" value="Immunoglobulins"/>
    <property type="match status" value="1"/>
</dbReference>
<dbReference type="Pfam" id="PF13385">
    <property type="entry name" value="Laminin_G_3"/>
    <property type="match status" value="1"/>
</dbReference>
<feature type="chain" id="PRO_5045188232" evidence="1">
    <location>
        <begin position="23"/>
        <end position="357"/>
    </location>
</feature>
<name>A0ABY1R6R7_9FLAO</name>
<sequence length="357" mass="38738">MKNIIKLTFAAFALLTISTACSDGYIDDITEVAPGEDKTAPTSSIVSPSSDLAFPATSTSNDFTFNFKVTDDIEIGKVVISLDGNVVNTYTNFLDYRIFNGSYFYKGLSLGTHIFKVDATDLTGKTATSSFTFNVTKYSPVLTSETVYVPFNSGNDFKDLINLTQATVTGAPTTTPGKKGTAYKGVADAYISYPISGLFGSNNKELSLSFWYKTDASQERAGMVVVGNPTAYATGFDNSRKYGFRLFKEQNTGLKINVGIGNGEFWGDLVKLPTGGDWVFVTVTIDSTTVKFYYNGTVVYTGTLPSPIDFSGCSMMDVASGGATFGDWEHKSDTGLYDEFKVYNKALTTDEVIKEMQ</sequence>
<organism evidence="2 3">
    <name type="scientific">Epilithonimonas pallida</name>
    <dbReference type="NCBI Taxonomy" id="373671"/>
    <lineage>
        <taxon>Bacteria</taxon>
        <taxon>Pseudomonadati</taxon>
        <taxon>Bacteroidota</taxon>
        <taxon>Flavobacteriia</taxon>
        <taxon>Flavobacteriales</taxon>
        <taxon>Weeksellaceae</taxon>
        <taxon>Chryseobacterium group</taxon>
        <taxon>Epilithonimonas</taxon>
    </lineage>
</organism>
<evidence type="ECO:0000256" key="1">
    <source>
        <dbReference type="SAM" id="SignalP"/>
    </source>
</evidence>
<dbReference type="SUPFAM" id="SSF49899">
    <property type="entry name" value="Concanavalin A-like lectins/glucanases"/>
    <property type="match status" value="1"/>
</dbReference>
<dbReference type="RefSeq" id="WP_283417377.1">
    <property type="nucleotide sequence ID" value="NZ_FXUO01000006.1"/>
</dbReference>
<evidence type="ECO:0000313" key="2">
    <source>
        <dbReference type="EMBL" id="SMP94958.1"/>
    </source>
</evidence>
<comment type="caution">
    <text evidence="2">The sequence shown here is derived from an EMBL/GenBank/DDBJ whole genome shotgun (WGS) entry which is preliminary data.</text>
</comment>
<dbReference type="Proteomes" id="UP001158050">
    <property type="component" value="Unassembled WGS sequence"/>
</dbReference>
<dbReference type="InterPro" id="IPR013783">
    <property type="entry name" value="Ig-like_fold"/>
</dbReference>
<accession>A0ABY1R6R7</accession>
<gene>
    <name evidence="2" type="ORF">SAMN05421679_106199</name>
</gene>
<evidence type="ECO:0000313" key="3">
    <source>
        <dbReference type="Proteomes" id="UP001158050"/>
    </source>
</evidence>
<dbReference type="Gene3D" id="2.60.120.200">
    <property type="match status" value="1"/>
</dbReference>
<dbReference type="PROSITE" id="PS51257">
    <property type="entry name" value="PROKAR_LIPOPROTEIN"/>
    <property type="match status" value="1"/>
</dbReference>
<feature type="signal peptide" evidence="1">
    <location>
        <begin position="1"/>
        <end position="22"/>
    </location>
</feature>
<keyword evidence="3" id="KW-1185">Reference proteome</keyword>
<proteinExistence type="predicted"/>
<reference evidence="2 3" key="1">
    <citation type="submission" date="2017-05" db="EMBL/GenBank/DDBJ databases">
        <authorList>
            <person name="Varghese N."/>
            <person name="Submissions S."/>
        </authorList>
    </citation>
    <scope>NUCLEOTIDE SEQUENCE [LARGE SCALE GENOMIC DNA]</scope>
    <source>
        <strain evidence="2 3">DSM 18015</strain>
    </source>
</reference>
<dbReference type="InterPro" id="IPR013320">
    <property type="entry name" value="ConA-like_dom_sf"/>
</dbReference>
<protein>
    <submittedName>
        <fullName evidence="2">Concanavalin A-like lectin/glucanases superfamily protein</fullName>
    </submittedName>
</protein>
<keyword evidence="1" id="KW-0732">Signal</keyword>